<protein>
    <submittedName>
        <fullName evidence="1">Uncharacterized protein</fullName>
    </submittedName>
</protein>
<dbReference type="AlphaFoldDB" id="A7N3F1"/>
<evidence type="ECO:0000313" key="1">
    <source>
        <dbReference type="EMBL" id="ABU72688.1"/>
    </source>
</evidence>
<proteinExistence type="predicted"/>
<organism evidence="1 2">
    <name type="scientific">Vibrio campbellii (strain ATCC BAA-1116)</name>
    <dbReference type="NCBI Taxonomy" id="2902295"/>
    <lineage>
        <taxon>Bacteria</taxon>
        <taxon>Pseudomonadati</taxon>
        <taxon>Pseudomonadota</taxon>
        <taxon>Gammaproteobacteria</taxon>
        <taxon>Vibrionales</taxon>
        <taxon>Vibrionaceae</taxon>
        <taxon>Vibrio</taxon>
    </lineage>
</organism>
<dbReference type="Proteomes" id="UP000008152">
    <property type="component" value="Chromosome II"/>
</dbReference>
<accession>A7N3F1</accession>
<dbReference type="EMBL" id="CP000790">
    <property type="protein sequence ID" value="ABU72688.1"/>
    <property type="molecule type" value="Genomic_DNA"/>
</dbReference>
<reference evidence="1 2" key="1">
    <citation type="submission" date="2007-08" db="EMBL/GenBank/DDBJ databases">
        <authorList>
            <consortium name="The Vibrio harveyi Genome Sequencing Project"/>
            <person name="Bassler B."/>
            <person name="Clifton S.W."/>
            <person name="Fulton L."/>
            <person name="Delehaunty K."/>
            <person name="Fronick C."/>
            <person name="Harrison M."/>
            <person name="Markivic C."/>
            <person name="Fulton R."/>
            <person name="Tin-Wollam A.-M."/>
            <person name="Shah N."/>
            <person name="Pepin K."/>
            <person name="Nash W."/>
            <person name="Thiruvilangam P."/>
            <person name="Bhonagiri V."/>
            <person name="Waters C."/>
            <person name="Tu K.C."/>
            <person name="Irgon J."/>
            <person name="Wilson R.K."/>
        </authorList>
    </citation>
    <scope>NUCLEOTIDE SEQUENCE [LARGE SCALE GENOMIC DNA]</scope>
    <source>
        <strain evidence="2">ATCC BAA-1116 / BB120</strain>
    </source>
</reference>
<sequence>MRDTVKDLNQFRAFVIQGENLKKITAKSDFHGPLSLLKYTTYCE</sequence>
<gene>
    <name evidence="1" type="ordered locus">VIBHAR_04779</name>
</gene>
<name>A7N3F1_VIBC1</name>
<dbReference type="KEGG" id="vha:VIBHAR_04779"/>
<evidence type="ECO:0000313" key="2">
    <source>
        <dbReference type="Proteomes" id="UP000008152"/>
    </source>
</evidence>